<feature type="domain" description="UspA" evidence="1">
    <location>
        <begin position="168"/>
        <end position="290"/>
    </location>
</feature>
<sequence>MASPGPSVHGGRQRGEGMTPRHLFVHLDSSAVCGRRVGVTLALARRFDAHVSALFAQIDGVVPTYGLPEGLPKTTTHTGAHALERFGQQARAAEVRFEAHLAPPGTAADVVKHTLEGARDSDLAILGQFLESQSGGEVPADLVGQVVAHCGRPALVIPGHGAFETLGRRVLVGWNGTREAARAVNDAIPLMRAAESVYLLSIAPPADMSLDLETLSGGLVRHLLRHGITATPVREPRHGLSIADTLVSRVTDYGCDLLVLGAYGHQGLHAMVRTGVTRPLISQMTVPTLLSH</sequence>
<dbReference type="KEGG" id="rpm:RSPPHO_01333"/>
<organism evidence="2 3">
    <name type="scientific">Pararhodospirillum photometricum DSM 122</name>
    <dbReference type="NCBI Taxonomy" id="1150469"/>
    <lineage>
        <taxon>Bacteria</taxon>
        <taxon>Pseudomonadati</taxon>
        <taxon>Pseudomonadota</taxon>
        <taxon>Alphaproteobacteria</taxon>
        <taxon>Rhodospirillales</taxon>
        <taxon>Rhodospirillaceae</taxon>
        <taxon>Pararhodospirillum</taxon>
    </lineage>
</organism>
<dbReference type="SUPFAM" id="SSF52402">
    <property type="entry name" value="Adenine nucleotide alpha hydrolases-like"/>
    <property type="match status" value="2"/>
</dbReference>
<dbReference type="EMBL" id="HE663493">
    <property type="protein sequence ID" value="CCG07959.1"/>
    <property type="molecule type" value="Genomic_DNA"/>
</dbReference>
<dbReference type="eggNOG" id="COG0589">
    <property type="taxonomic scope" value="Bacteria"/>
</dbReference>
<keyword evidence="3" id="KW-1185">Reference proteome</keyword>
<evidence type="ECO:0000313" key="3">
    <source>
        <dbReference type="Proteomes" id="UP000033220"/>
    </source>
</evidence>
<proteinExistence type="predicted"/>
<dbReference type="Gene3D" id="3.40.50.12370">
    <property type="match status" value="1"/>
</dbReference>
<dbReference type="Pfam" id="PF00582">
    <property type="entry name" value="Usp"/>
    <property type="match status" value="1"/>
</dbReference>
<evidence type="ECO:0000313" key="2">
    <source>
        <dbReference type="EMBL" id="CCG07959.1"/>
    </source>
</evidence>
<protein>
    <submittedName>
        <fullName evidence="2">Universal stress protein UspA and related nucleotide-binding protein</fullName>
    </submittedName>
</protein>
<dbReference type="InterPro" id="IPR006016">
    <property type="entry name" value="UspA"/>
</dbReference>
<dbReference type="STRING" id="1150469.RSPPHO_01333"/>
<accession>H6SIZ4</accession>
<dbReference type="AlphaFoldDB" id="H6SIZ4"/>
<reference evidence="2 3" key="1">
    <citation type="submission" date="2012-02" db="EMBL/GenBank/DDBJ databases">
        <title>Shotgun genome sequence of Phaeospirillum photometricum DSM 122.</title>
        <authorList>
            <person name="Duquesne K."/>
            <person name="Sturgis J."/>
        </authorList>
    </citation>
    <scope>NUCLEOTIDE SEQUENCE [LARGE SCALE GENOMIC DNA]</scope>
    <source>
        <strain evidence="3">DSM122</strain>
    </source>
</reference>
<dbReference type="CDD" id="cd00293">
    <property type="entry name" value="USP-like"/>
    <property type="match status" value="1"/>
</dbReference>
<dbReference type="Proteomes" id="UP000033220">
    <property type="component" value="Chromosome DSM 122"/>
</dbReference>
<dbReference type="HOGENOM" id="CLU_049301_5_2_5"/>
<name>H6SIZ4_PARPM</name>
<evidence type="ECO:0000259" key="1">
    <source>
        <dbReference type="Pfam" id="PF00582"/>
    </source>
</evidence>
<dbReference type="PATRIC" id="fig|1150469.3.peg.1505"/>
<gene>
    <name evidence="2" type="ORF">RSPPHO_01333</name>
</gene>